<sequence length="243" mass="28520">MDLLQLNLNRIIQWCERFKLNLNVDKCCTVTYTRTLTPLNTSYYIDDHLLEKKHSMKDLGVWFDAKLTFLPHLDNVCSSSLKSLGFVMRISKYFSDISLIKKLYYAYVLSKVEYACLIWCPIYASHAIALDKIHRRFLKFLSFKVDGIYPEIGINQLQLLHRHDMVSLSYRRDQSYAKFVYKLLHNQIDCEFLLSKIPIYVPRISSRSDVSFRPPAARTDVLRRAPVNIMCKAADRIFDDIFA</sequence>
<protein>
    <recommendedName>
        <fullName evidence="3">RNA-directed DNA polymerase from mobile element jockey</fullName>
    </recommendedName>
</protein>
<evidence type="ECO:0008006" key="3">
    <source>
        <dbReference type="Google" id="ProtNLM"/>
    </source>
</evidence>
<proteinExistence type="predicted"/>
<accession>A0AA38IBE0</accession>
<comment type="caution">
    <text evidence="1">The sequence shown here is derived from an EMBL/GenBank/DDBJ whole genome shotgun (WGS) entry which is preliminary data.</text>
</comment>
<evidence type="ECO:0000313" key="2">
    <source>
        <dbReference type="Proteomes" id="UP001168821"/>
    </source>
</evidence>
<reference evidence="1" key="1">
    <citation type="journal article" date="2023" name="G3 (Bethesda)">
        <title>Whole genome assemblies of Zophobas morio and Tenebrio molitor.</title>
        <authorList>
            <person name="Kaur S."/>
            <person name="Stinson S.A."/>
            <person name="diCenzo G.C."/>
        </authorList>
    </citation>
    <scope>NUCLEOTIDE SEQUENCE</scope>
    <source>
        <strain evidence="1">QUZm001</strain>
    </source>
</reference>
<dbReference type="EMBL" id="JALNTZ010000005">
    <property type="protein sequence ID" value="KAJ3652291.1"/>
    <property type="molecule type" value="Genomic_DNA"/>
</dbReference>
<dbReference type="Proteomes" id="UP001168821">
    <property type="component" value="Unassembled WGS sequence"/>
</dbReference>
<gene>
    <name evidence="1" type="ORF">Zmor_018269</name>
</gene>
<keyword evidence="2" id="KW-1185">Reference proteome</keyword>
<organism evidence="1 2">
    <name type="scientific">Zophobas morio</name>
    <dbReference type="NCBI Taxonomy" id="2755281"/>
    <lineage>
        <taxon>Eukaryota</taxon>
        <taxon>Metazoa</taxon>
        <taxon>Ecdysozoa</taxon>
        <taxon>Arthropoda</taxon>
        <taxon>Hexapoda</taxon>
        <taxon>Insecta</taxon>
        <taxon>Pterygota</taxon>
        <taxon>Neoptera</taxon>
        <taxon>Endopterygota</taxon>
        <taxon>Coleoptera</taxon>
        <taxon>Polyphaga</taxon>
        <taxon>Cucujiformia</taxon>
        <taxon>Tenebrionidae</taxon>
        <taxon>Zophobas</taxon>
    </lineage>
</organism>
<dbReference type="AlphaFoldDB" id="A0AA38IBE0"/>
<evidence type="ECO:0000313" key="1">
    <source>
        <dbReference type="EMBL" id="KAJ3652291.1"/>
    </source>
</evidence>
<dbReference type="PANTHER" id="PTHR33332">
    <property type="entry name" value="REVERSE TRANSCRIPTASE DOMAIN-CONTAINING PROTEIN"/>
    <property type="match status" value="1"/>
</dbReference>
<name>A0AA38IBE0_9CUCU</name>
<dbReference type="PRINTS" id="PR01345">
    <property type="entry name" value="CERVTRCPTASE"/>
</dbReference>